<evidence type="ECO:0000313" key="5">
    <source>
        <dbReference type="EMBL" id="WAJ25523.1"/>
    </source>
</evidence>
<keyword evidence="5" id="KW-0540">Nuclease</keyword>
<dbReference type="EMBL" id="CP113524">
    <property type="protein sequence ID" value="WAJ25523.1"/>
    <property type="molecule type" value="Genomic_DNA"/>
</dbReference>
<keyword evidence="5" id="KW-0378">Hydrolase</keyword>
<evidence type="ECO:0000313" key="6">
    <source>
        <dbReference type="Proteomes" id="UP001163115"/>
    </source>
</evidence>
<dbReference type="Pfam" id="PF09254">
    <property type="entry name" value="FokI_cleav_dom"/>
    <property type="match status" value="1"/>
</dbReference>
<dbReference type="Gene3D" id="3.40.91.30">
    <property type="match status" value="1"/>
</dbReference>
<name>A0ABY7AH04_9FIRM</name>
<feature type="domain" description="FokI D3" evidence="4">
    <location>
        <begin position="295"/>
        <end position="360"/>
    </location>
</feature>
<dbReference type="InterPro" id="IPR004233">
    <property type="entry name" value="FokI_D2"/>
</dbReference>
<dbReference type="Pfam" id="PF16902">
    <property type="entry name" value="FokI_D3"/>
    <property type="match status" value="1"/>
</dbReference>
<sequence>MADRTFGWVQEAYTLGNLKNVVSVFVPGSRINRLLCTDKIPRLISEKDGRDDFIRELSEEIICIPYTHLKGKGTPSGFTRSNAPCSGIIQAVLPGQRKEYQSDWPADSFLRWAVSVGFLSYSRTQDACSITELGHQYALALEGSEEEAEVLKTAFLSYPPVCRVMSLLGEEEHLTKFEIGARLGFIGEAGFTSIPQYMILEGLLEAETKEEKTKLLQDTEGTSDKYVRTICSWLIQVGWISKAAKEVITGTGSKSSSAMIPQSYKLTLKGRTVIKHITGVSRFARIPKRVMWDMLATKVADRDYLRNRRTYIIKYLEGSYRSPVQVKEYLESKGLKEEIETILDDIRSFENIGLQVKKSGDTYRIMDEIVGLELPEDGEFMLPVKSEVSVFKDYLRTHLTHVDHRYLILVDLGFDGSSDRDYEMKTAELFTAELGFMGARLGDTRKPDVCVYHGANGLIIDNKAYGKGYSLPIKQADEIYRYIEENKERDARLNPNQWWKVFDESVTHFRFAFISGSFTGGFKDRIELISMRSGICGAAVNSVNLLLMAEELKSGRLDYEEWFQYFDCNDEISFPVSLT</sequence>
<dbReference type="Gene3D" id="1.10.10.10">
    <property type="entry name" value="Winged helix-like DNA-binding domain superfamily/Winged helix DNA-binding domain"/>
    <property type="match status" value="1"/>
</dbReference>
<dbReference type="SUPFAM" id="SSF46785">
    <property type="entry name" value="Winged helix' DNA-binding domain"/>
    <property type="match status" value="3"/>
</dbReference>
<keyword evidence="6" id="KW-1185">Reference proteome</keyword>
<evidence type="ECO:0000259" key="1">
    <source>
        <dbReference type="Pfam" id="PF02980"/>
    </source>
</evidence>
<dbReference type="InterPro" id="IPR036390">
    <property type="entry name" value="WH_DNA-bd_sf"/>
</dbReference>
<dbReference type="Proteomes" id="UP001163115">
    <property type="component" value="Chromosome"/>
</dbReference>
<dbReference type="InterPro" id="IPR036388">
    <property type="entry name" value="WH-like_DNA-bd_sf"/>
</dbReference>
<feature type="domain" description="FokI cleavage" evidence="3">
    <location>
        <begin position="387"/>
        <end position="553"/>
    </location>
</feature>
<keyword evidence="5" id="KW-0255">Endonuclease</keyword>
<dbReference type="InterPro" id="IPR011335">
    <property type="entry name" value="Restrct_endonuc-II-like"/>
</dbReference>
<dbReference type="Pfam" id="PF02980">
    <property type="entry name" value="FokI_dom_2"/>
    <property type="match status" value="1"/>
</dbReference>
<evidence type="ECO:0000259" key="4">
    <source>
        <dbReference type="Pfam" id="PF16902"/>
    </source>
</evidence>
<evidence type="ECO:0000259" key="3">
    <source>
        <dbReference type="Pfam" id="PF09254"/>
    </source>
</evidence>
<dbReference type="CDD" id="cd22327">
    <property type="entry name" value="FokI_nuclease-like"/>
    <property type="match status" value="1"/>
</dbReference>
<dbReference type="Gene3D" id="3.90.241.10">
    <property type="entry name" value="Foki Restriction Endonuclease, Chain A, domain 1"/>
    <property type="match status" value="1"/>
</dbReference>
<dbReference type="CDD" id="cd00941">
    <property type="entry name" value="FokI_N"/>
    <property type="match status" value="1"/>
</dbReference>
<dbReference type="Pfam" id="PF02981">
    <property type="entry name" value="FokI_D1"/>
    <property type="match status" value="1"/>
</dbReference>
<protein>
    <submittedName>
        <fullName evidence="5">Restriction endonuclease</fullName>
    </submittedName>
</protein>
<evidence type="ECO:0000259" key="2">
    <source>
        <dbReference type="Pfam" id="PF02981"/>
    </source>
</evidence>
<dbReference type="RefSeq" id="WP_268116356.1">
    <property type="nucleotide sequence ID" value="NZ_CP113524.1"/>
</dbReference>
<dbReference type="SUPFAM" id="SSF52980">
    <property type="entry name" value="Restriction endonuclease-like"/>
    <property type="match status" value="1"/>
</dbReference>
<accession>A0ABY7AH04</accession>
<dbReference type="InterPro" id="IPR015334">
    <property type="entry name" value="FokI_cleavage_dom"/>
</dbReference>
<dbReference type="InterPro" id="IPR031655">
    <property type="entry name" value="FokI_D3"/>
</dbReference>
<organism evidence="5 6">
    <name type="scientific">Lacrimispora xylanolytica</name>
    <dbReference type="NCBI Taxonomy" id="29375"/>
    <lineage>
        <taxon>Bacteria</taxon>
        <taxon>Bacillati</taxon>
        <taxon>Bacillota</taxon>
        <taxon>Clostridia</taxon>
        <taxon>Lachnospirales</taxon>
        <taxon>Lachnospiraceae</taxon>
        <taxon>Lacrimispora</taxon>
    </lineage>
</organism>
<feature type="domain" description="FokI recognition" evidence="1">
    <location>
        <begin position="147"/>
        <end position="271"/>
    </location>
</feature>
<dbReference type="InterPro" id="IPR004234">
    <property type="entry name" value="FokI_D1"/>
</dbReference>
<dbReference type="InterPro" id="IPR044945">
    <property type="entry name" value="FokI_dom_1_2"/>
</dbReference>
<proteinExistence type="predicted"/>
<dbReference type="GO" id="GO:0004519">
    <property type="term" value="F:endonuclease activity"/>
    <property type="evidence" value="ECO:0007669"/>
    <property type="project" value="UniProtKB-KW"/>
</dbReference>
<reference evidence="5" key="1">
    <citation type="submission" date="2022-11" db="EMBL/GenBank/DDBJ databases">
        <title>Lacrimispora xylanolytica sy1, complete genome.</title>
        <authorList>
            <person name="Choi S."/>
        </authorList>
    </citation>
    <scope>NUCLEOTIDE SEQUENCE</scope>
    <source>
        <strain evidence="5">Sy1</strain>
    </source>
</reference>
<gene>
    <name evidence="5" type="ORF">OW255_08425</name>
</gene>
<feature type="domain" description="FokI recognition" evidence="2">
    <location>
        <begin position="4"/>
        <end position="138"/>
    </location>
</feature>